<evidence type="ECO:0000313" key="6">
    <source>
        <dbReference type="Proteomes" id="UP001620514"/>
    </source>
</evidence>
<sequence length="238" mass="26547">MRDWQIELLDVLMGSTDSSVIFDAVASVGRKIDFDYLSYMLVLPVPLTRPKILSVNNYPYGWQEQYRKMNYAAIDPTIHRSPMSDQSLIWSDAVFARTPTIRNEAEDAGIRHGWVCAVGGLGGARGTFTLARRENEITSEELSDKAHQMTWLAHTTHMTLSKALMNRVVGTKAHTALTSREIDVLKWTADGKTAREIAQLLAISTNTINFHVKNIVSKLDVTNKTQAVITAAFLGLLQ</sequence>
<dbReference type="InterPro" id="IPR036388">
    <property type="entry name" value="WH-like_DNA-bd_sf"/>
</dbReference>
<dbReference type="PRINTS" id="PR00038">
    <property type="entry name" value="HTHLUXR"/>
</dbReference>
<dbReference type="GO" id="GO:0003677">
    <property type="term" value="F:DNA binding"/>
    <property type="evidence" value="ECO:0007669"/>
    <property type="project" value="UniProtKB-KW"/>
</dbReference>
<keyword evidence="2 5" id="KW-0238">DNA-binding</keyword>
<reference evidence="5 6" key="1">
    <citation type="submission" date="2024-11" db="EMBL/GenBank/DDBJ databases">
        <title>Using genomics to understand microbial adaptation to soil warming.</title>
        <authorList>
            <person name="Deangelis K.M. PhD."/>
        </authorList>
    </citation>
    <scope>NUCLEOTIDE SEQUENCE [LARGE SCALE GENOMIC DNA]</scope>
    <source>
        <strain evidence="5 6">GAS97</strain>
    </source>
</reference>
<protein>
    <submittedName>
        <fullName evidence="5">DNA-binding CsgD family transcriptional regulator</fullName>
    </submittedName>
</protein>
<keyword evidence="6" id="KW-1185">Reference proteome</keyword>
<gene>
    <name evidence="5" type="ORF">ABH943_008716</name>
</gene>
<dbReference type="InterPro" id="IPR036693">
    <property type="entry name" value="TF_LuxR_autoind-bd_dom_sf"/>
</dbReference>
<evidence type="ECO:0000313" key="5">
    <source>
        <dbReference type="EMBL" id="MFK4448672.1"/>
    </source>
</evidence>
<dbReference type="Gene3D" id="3.30.450.80">
    <property type="entry name" value="Transcription factor LuxR-like, autoinducer-binding domain"/>
    <property type="match status" value="1"/>
</dbReference>
<organism evidence="5 6">
    <name type="scientific">Caballeronia udeis</name>
    <dbReference type="NCBI Taxonomy" id="1232866"/>
    <lineage>
        <taxon>Bacteria</taxon>
        <taxon>Pseudomonadati</taxon>
        <taxon>Pseudomonadota</taxon>
        <taxon>Betaproteobacteria</taxon>
        <taxon>Burkholderiales</taxon>
        <taxon>Burkholderiaceae</taxon>
        <taxon>Caballeronia</taxon>
    </lineage>
</organism>
<dbReference type="SMART" id="SM00421">
    <property type="entry name" value="HTH_LUXR"/>
    <property type="match status" value="1"/>
</dbReference>
<evidence type="ECO:0000259" key="4">
    <source>
        <dbReference type="PROSITE" id="PS50043"/>
    </source>
</evidence>
<dbReference type="PANTHER" id="PTHR44688">
    <property type="entry name" value="DNA-BINDING TRANSCRIPTIONAL ACTIVATOR DEVR_DOSR"/>
    <property type="match status" value="1"/>
</dbReference>
<keyword evidence="1" id="KW-0805">Transcription regulation</keyword>
<dbReference type="InterPro" id="IPR000792">
    <property type="entry name" value="Tscrpt_reg_LuxR_C"/>
</dbReference>
<dbReference type="RefSeq" id="WP_404615149.1">
    <property type="nucleotide sequence ID" value="NZ_JBIYDN010000057.1"/>
</dbReference>
<dbReference type="EMBL" id="JBIYDN010000057">
    <property type="protein sequence ID" value="MFK4448672.1"/>
    <property type="molecule type" value="Genomic_DNA"/>
</dbReference>
<evidence type="ECO:0000256" key="1">
    <source>
        <dbReference type="ARBA" id="ARBA00023015"/>
    </source>
</evidence>
<dbReference type="Pfam" id="PF00196">
    <property type="entry name" value="GerE"/>
    <property type="match status" value="1"/>
</dbReference>
<accession>A0ABW8MY47</accession>
<dbReference type="PROSITE" id="PS00622">
    <property type="entry name" value="HTH_LUXR_1"/>
    <property type="match status" value="1"/>
</dbReference>
<proteinExistence type="predicted"/>
<feature type="domain" description="HTH luxR-type" evidence="4">
    <location>
        <begin position="170"/>
        <end position="235"/>
    </location>
</feature>
<name>A0ABW8MY47_9BURK</name>
<dbReference type="Proteomes" id="UP001620514">
    <property type="component" value="Unassembled WGS sequence"/>
</dbReference>
<dbReference type="InterPro" id="IPR005143">
    <property type="entry name" value="TF_LuxR_autoind-bd_dom"/>
</dbReference>
<evidence type="ECO:0000256" key="3">
    <source>
        <dbReference type="ARBA" id="ARBA00023163"/>
    </source>
</evidence>
<comment type="caution">
    <text evidence="5">The sequence shown here is derived from an EMBL/GenBank/DDBJ whole genome shotgun (WGS) entry which is preliminary data.</text>
</comment>
<dbReference type="SUPFAM" id="SSF46894">
    <property type="entry name" value="C-terminal effector domain of the bipartite response regulators"/>
    <property type="match status" value="1"/>
</dbReference>
<dbReference type="InterPro" id="IPR016032">
    <property type="entry name" value="Sig_transdc_resp-reg_C-effctor"/>
</dbReference>
<keyword evidence="3" id="KW-0804">Transcription</keyword>
<dbReference type="Pfam" id="PF03472">
    <property type="entry name" value="Autoind_bind"/>
    <property type="match status" value="1"/>
</dbReference>
<dbReference type="PANTHER" id="PTHR44688:SF25">
    <property type="entry name" value="HTH LUXR-TYPE DOMAIN-CONTAINING PROTEIN"/>
    <property type="match status" value="1"/>
</dbReference>
<dbReference type="Gene3D" id="1.10.10.10">
    <property type="entry name" value="Winged helix-like DNA-binding domain superfamily/Winged helix DNA-binding domain"/>
    <property type="match status" value="1"/>
</dbReference>
<dbReference type="PROSITE" id="PS50043">
    <property type="entry name" value="HTH_LUXR_2"/>
    <property type="match status" value="1"/>
</dbReference>
<dbReference type="SUPFAM" id="SSF75516">
    <property type="entry name" value="Pheromone-binding domain of LuxR-like quorum-sensing transcription factors"/>
    <property type="match status" value="1"/>
</dbReference>
<evidence type="ECO:0000256" key="2">
    <source>
        <dbReference type="ARBA" id="ARBA00023125"/>
    </source>
</evidence>
<dbReference type="CDD" id="cd06170">
    <property type="entry name" value="LuxR_C_like"/>
    <property type="match status" value="1"/>
</dbReference>